<name>A0AAD6T138_9AGAR</name>
<proteinExistence type="predicted"/>
<organism evidence="1 2">
    <name type="scientific">Mycena alexandri</name>
    <dbReference type="NCBI Taxonomy" id="1745969"/>
    <lineage>
        <taxon>Eukaryota</taxon>
        <taxon>Fungi</taxon>
        <taxon>Dikarya</taxon>
        <taxon>Basidiomycota</taxon>
        <taxon>Agaricomycotina</taxon>
        <taxon>Agaricomycetes</taxon>
        <taxon>Agaricomycetidae</taxon>
        <taxon>Agaricales</taxon>
        <taxon>Marasmiineae</taxon>
        <taxon>Mycenaceae</taxon>
        <taxon>Mycena</taxon>
    </lineage>
</organism>
<sequence length="161" mass="17549">MSPRFPGVTEFRSVTRTAVLKAQGFEPLVFSIPPYRARDWDDATNGRGYAHQWHLLGPFTSSAVPPLLLIPQGASPDVRAARFARHSKSHAARGAPAHVNGGDICARRVWVQQLTVRFQSVREQEAWFAADAGVGTGFEGAAGAEIFPSIECHQLPIIFGE</sequence>
<comment type="caution">
    <text evidence="1">The sequence shown here is derived from an EMBL/GenBank/DDBJ whole genome shotgun (WGS) entry which is preliminary data.</text>
</comment>
<dbReference type="EMBL" id="JARJCM010000038">
    <property type="protein sequence ID" value="KAJ7037187.1"/>
    <property type="molecule type" value="Genomic_DNA"/>
</dbReference>
<dbReference type="Proteomes" id="UP001218188">
    <property type="component" value="Unassembled WGS sequence"/>
</dbReference>
<accession>A0AAD6T138</accession>
<reference evidence="1" key="1">
    <citation type="submission" date="2023-03" db="EMBL/GenBank/DDBJ databases">
        <title>Massive genome expansion in bonnet fungi (Mycena s.s.) driven by repeated elements and novel gene families across ecological guilds.</title>
        <authorList>
            <consortium name="Lawrence Berkeley National Laboratory"/>
            <person name="Harder C.B."/>
            <person name="Miyauchi S."/>
            <person name="Viragh M."/>
            <person name="Kuo A."/>
            <person name="Thoen E."/>
            <person name="Andreopoulos B."/>
            <person name="Lu D."/>
            <person name="Skrede I."/>
            <person name="Drula E."/>
            <person name="Henrissat B."/>
            <person name="Morin E."/>
            <person name="Kohler A."/>
            <person name="Barry K."/>
            <person name="LaButti K."/>
            <person name="Morin E."/>
            <person name="Salamov A."/>
            <person name="Lipzen A."/>
            <person name="Mereny Z."/>
            <person name="Hegedus B."/>
            <person name="Baldrian P."/>
            <person name="Stursova M."/>
            <person name="Weitz H."/>
            <person name="Taylor A."/>
            <person name="Grigoriev I.V."/>
            <person name="Nagy L.G."/>
            <person name="Martin F."/>
            <person name="Kauserud H."/>
        </authorList>
    </citation>
    <scope>NUCLEOTIDE SEQUENCE</scope>
    <source>
        <strain evidence="1">CBHHK200</strain>
    </source>
</reference>
<keyword evidence="2" id="KW-1185">Reference proteome</keyword>
<evidence type="ECO:0000313" key="2">
    <source>
        <dbReference type="Proteomes" id="UP001218188"/>
    </source>
</evidence>
<protein>
    <submittedName>
        <fullName evidence="1">Uncharacterized protein</fullName>
    </submittedName>
</protein>
<dbReference type="AlphaFoldDB" id="A0AAD6T138"/>
<evidence type="ECO:0000313" key="1">
    <source>
        <dbReference type="EMBL" id="KAJ7037187.1"/>
    </source>
</evidence>
<gene>
    <name evidence="1" type="ORF">C8F04DRAFT_1180601</name>
</gene>